<accession>A0A919V0C1</accession>
<keyword evidence="3" id="KW-1185">Reference proteome</keyword>
<evidence type="ECO:0000259" key="1">
    <source>
        <dbReference type="PROSITE" id="PS50943"/>
    </source>
</evidence>
<reference evidence="2" key="1">
    <citation type="submission" date="2021-01" db="EMBL/GenBank/DDBJ databases">
        <title>Whole genome shotgun sequence of Sphaerisporangium rufum NBRC 109079.</title>
        <authorList>
            <person name="Komaki H."/>
            <person name="Tamura T."/>
        </authorList>
    </citation>
    <scope>NUCLEOTIDE SEQUENCE</scope>
    <source>
        <strain evidence="2">NBRC 109079</strain>
    </source>
</reference>
<dbReference type="InterPro" id="IPR010982">
    <property type="entry name" value="Lambda_DNA-bd_dom_sf"/>
</dbReference>
<name>A0A919V0C1_9ACTN</name>
<dbReference type="Gene3D" id="1.10.260.40">
    <property type="entry name" value="lambda repressor-like DNA-binding domains"/>
    <property type="match status" value="1"/>
</dbReference>
<feature type="domain" description="HTH cro/C1-type" evidence="1">
    <location>
        <begin position="18"/>
        <end position="72"/>
    </location>
</feature>
<evidence type="ECO:0000313" key="2">
    <source>
        <dbReference type="EMBL" id="GII78614.1"/>
    </source>
</evidence>
<dbReference type="SMART" id="SM00530">
    <property type="entry name" value="HTH_XRE"/>
    <property type="match status" value="1"/>
</dbReference>
<comment type="caution">
    <text evidence="2">The sequence shown here is derived from an EMBL/GenBank/DDBJ whole genome shotgun (WGS) entry which is preliminary data.</text>
</comment>
<dbReference type="EMBL" id="BOOU01000051">
    <property type="protein sequence ID" value="GII78614.1"/>
    <property type="molecule type" value="Genomic_DNA"/>
</dbReference>
<dbReference type="AlphaFoldDB" id="A0A919V0C1"/>
<dbReference type="Pfam" id="PF19054">
    <property type="entry name" value="DUF5753"/>
    <property type="match status" value="1"/>
</dbReference>
<evidence type="ECO:0000313" key="3">
    <source>
        <dbReference type="Proteomes" id="UP000655287"/>
    </source>
</evidence>
<sequence length="306" mass="34118">MLDRQGPSVRRRRLAGQLRSLRERAGLTGDEVAQQVGWSASKLSRMETAHVGIRVKDLLILLDLYAVPDSKRAALVTLARTARQRGWWDMYDSIPTEYATYISLEAAASEIRRYDQTLVHGLLQTENYARAIIESGLMSLVPRQEVERRVEIRLTRQELLRRATPVELRIVLDEAALRRVVGGPSVMREQCEYLLAAAERSNVAIQLLPNEVGAHPGAVGAFSILGFPGSGEADVVYVETMASSLYIEDDSDIHRYCMAFDRLRTMALGSDESLDMIGRIADSYDSDETRTGNEARVTGRITAHLA</sequence>
<dbReference type="GO" id="GO:0003677">
    <property type="term" value="F:DNA binding"/>
    <property type="evidence" value="ECO:0007669"/>
    <property type="project" value="InterPro"/>
</dbReference>
<dbReference type="Pfam" id="PF13560">
    <property type="entry name" value="HTH_31"/>
    <property type="match status" value="1"/>
</dbReference>
<dbReference type="InterPro" id="IPR001387">
    <property type="entry name" value="Cro/C1-type_HTH"/>
</dbReference>
<proteinExistence type="predicted"/>
<dbReference type="SUPFAM" id="SSF47413">
    <property type="entry name" value="lambda repressor-like DNA-binding domains"/>
    <property type="match status" value="1"/>
</dbReference>
<protein>
    <submittedName>
        <fullName evidence="2">Transcriptional regulator</fullName>
    </submittedName>
</protein>
<dbReference type="InterPro" id="IPR043917">
    <property type="entry name" value="DUF5753"/>
</dbReference>
<gene>
    <name evidence="2" type="ORF">Sru01_35960</name>
</gene>
<organism evidence="2 3">
    <name type="scientific">Sphaerisporangium rufum</name>
    <dbReference type="NCBI Taxonomy" id="1381558"/>
    <lineage>
        <taxon>Bacteria</taxon>
        <taxon>Bacillati</taxon>
        <taxon>Actinomycetota</taxon>
        <taxon>Actinomycetes</taxon>
        <taxon>Streptosporangiales</taxon>
        <taxon>Streptosporangiaceae</taxon>
        <taxon>Sphaerisporangium</taxon>
    </lineage>
</organism>
<dbReference type="RefSeq" id="WP_203987041.1">
    <property type="nucleotide sequence ID" value="NZ_BOOU01000051.1"/>
</dbReference>
<dbReference type="CDD" id="cd00093">
    <property type="entry name" value="HTH_XRE"/>
    <property type="match status" value="1"/>
</dbReference>
<dbReference type="PROSITE" id="PS50943">
    <property type="entry name" value="HTH_CROC1"/>
    <property type="match status" value="1"/>
</dbReference>
<dbReference type="Proteomes" id="UP000655287">
    <property type="component" value="Unassembled WGS sequence"/>
</dbReference>